<gene>
    <name evidence="1" type="ORF">UFOPK2242_01659</name>
    <name evidence="2" type="ORF">UFOPK2996_01182</name>
    <name evidence="3" type="ORF">UFOPK4071_01463</name>
</gene>
<sequence>MHDERHVHATLMCVLLVVLERSVTGLRPTPRVVRVAMWTTDVVDAPNCFLGSLEQEVEELHLMHNSEGAALLACTVVG</sequence>
<dbReference type="AlphaFoldDB" id="A0A6J6MLY2"/>
<dbReference type="EMBL" id="CAFAAH010000175">
    <property type="protein sequence ID" value="CAB4803189.1"/>
    <property type="molecule type" value="Genomic_DNA"/>
</dbReference>
<accession>A0A6J6MLY2</accession>
<dbReference type="EMBL" id="CAEZWM010000290">
    <property type="protein sequence ID" value="CAB4674499.1"/>
    <property type="molecule type" value="Genomic_DNA"/>
</dbReference>
<evidence type="ECO:0000313" key="2">
    <source>
        <dbReference type="EMBL" id="CAB4803189.1"/>
    </source>
</evidence>
<organism evidence="1">
    <name type="scientific">freshwater metagenome</name>
    <dbReference type="NCBI Taxonomy" id="449393"/>
    <lineage>
        <taxon>unclassified sequences</taxon>
        <taxon>metagenomes</taxon>
        <taxon>ecological metagenomes</taxon>
    </lineage>
</organism>
<evidence type="ECO:0000313" key="3">
    <source>
        <dbReference type="EMBL" id="CAB5025224.1"/>
    </source>
</evidence>
<proteinExistence type="predicted"/>
<dbReference type="EMBL" id="CAFBPF010000239">
    <property type="protein sequence ID" value="CAB5025224.1"/>
    <property type="molecule type" value="Genomic_DNA"/>
</dbReference>
<reference evidence="1" key="1">
    <citation type="submission" date="2020-05" db="EMBL/GenBank/DDBJ databases">
        <authorList>
            <person name="Chiriac C."/>
            <person name="Salcher M."/>
            <person name="Ghai R."/>
            <person name="Kavagutti S V."/>
        </authorList>
    </citation>
    <scope>NUCLEOTIDE SEQUENCE</scope>
</reference>
<name>A0A6J6MLY2_9ZZZZ</name>
<evidence type="ECO:0000313" key="1">
    <source>
        <dbReference type="EMBL" id="CAB4674499.1"/>
    </source>
</evidence>
<protein>
    <submittedName>
        <fullName evidence="1">Unannotated protein</fullName>
    </submittedName>
</protein>